<name>A0ABS7AF64_9PROT</name>
<organism evidence="1 2">
    <name type="scientific">Roseomonas alba</name>
    <dbReference type="NCBI Taxonomy" id="2846776"/>
    <lineage>
        <taxon>Bacteria</taxon>
        <taxon>Pseudomonadati</taxon>
        <taxon>Pseudomonadota</taxon>
        <taxon>Alphaproteobacteria</taxon>
        <taxon>Acetobacterales</taxon>
        <taxon>Roseomonadaceae</taxon>
        <taxon>Roseomonas</taxon>
    </lineage>
</organism>
<gene>
    <name evidence="1" type="ORF">KPL78_21230</name>
</gene>
<sequence length="328" mass="36218">MTEFSAYRRIVEQGTLSEPNGAPDPQFALPSTANWMRALALLVADSGLSFKEAAKTYSGVQRRQMTTHEENSIFEQMIFAAHQLSALEAMMSVPRSADVARVGIITWYYGIYSAASAMVVAQDGSFQDDHAGTANCWDQQIAARGLAPSPFALRVSSLVKSEAASEIAQFPGQDFSAALTTTPRTVDDAHAACRSYLRGSVSWWAWRTEEALRTSKDFRALGVQNFRTKAARELRDARLRSRSLCFMHQAIRYRGKANYREALFLGYGNAVETILSGYIENLSIVLRGFVAAAGAFAARRMGPALWQDFVSDLEAKRAFTLRPTGLWA</sequence>
<keyword evidence="2" id="KW-1185">Reference proteome</keyword>
<dbReference type="RefSeq" id="WP_219764944.1">
    <property type="nucleotide sequence ID" value="NZ_JAHYBZ010000007.1"/>
</dbReference>
<reference evidence="1 2" key="1">
    <citation type="submission" date="2021-07" db="EMBL/GenBank/DDBJ databases">
        <authorList>
            <person name="So Y."/>
        </authorList>
    </citation>
    <scope>NUCLEOTIDE SEQUENCE [LARGE SCALE GENOMIC DNA]</scope>
    <source>
        <strain evidence="1 2">HJA6</strain>
    </source>
</reference>
<accession>A0ABS7AF64</accession>
<protein>
    <submittedName>
        <fullName evidence="1">Uncharacterized protein</fullName>
    </submittedName>
</protein>
<dbReference type="EMBL" id="JAHYBZ010000007">
    <property type="protein sequence ID" value="MBW6400397.1"/>
    <property type="molecule type" value="Genomic_DNA"/>
</dbReference>
<evidence type="ECO:0000313" key="2">
    <source>
        <dbReference type="Proteomes" id="UP001196565"/>
    </source>
</evidence>
<dbReference type="Proteomes" id="UP001196565">
    <property type="component" value="Unassembled WGS sequence"/>
</dbReference>
<proteinExistence type="predicted"/>
<comment type="caution">
    <text evidence="1">The sequence shown here is derived from an EMBL/GenBank/DDBJ whole genome shotgun (WGS) entry which is preliminary data.</text>
</comment>
<evidence type="ECO:0000313" key="1">
    <source>
        <dbReference type="EMBL" id="MBW6400397.1"/>
    </source>
</evidence>